<evidence type="ECO:0000256" key="1">
    <source>
        <dbReference type="SAM" id="MobiDB-lite"/>
    </source>
</evidence>
<reference evidence="4" key="1">
    <citation type="journal article" date="2019" name="Int. J. Syst. Evol. Microbiol.">
        <title>The Global Catalogue of Microorganisms (GCM) 10K type strain sequencing project: providing services to taxonomists for standard genome sequencing and annotation.</title>
        <authorList>
            <consortium name="The Broad Institute Genomics Platform"/>
            <consortium name="The Broad Institute Genome Sequencing Center for Infectious Disease"/>
            <person name="Wu L."/>
            <person name="Ma J."/>
        </authorList>
    </citation>
    <scope>NUCLEOTIDE SEQUENCE [LARGE SCALE GENOMIC DNA]</scope>
    <source>
        <strain evidence="4">JCM 10303</strain>
    </source>
</reference>
<dbReference type="InterPro" id="IPR013429">
    <property type="entry name" value="Regulatory_FmdB_Zinc_ribbon"/>
</dbReference>
<keyword evidence="4" id="KW-1185">Reference proteome</keyword>
<dbReference type="Proteomes" id="UP001500729">
    <property type="component" value="Unassembled WGS sequence"/>
</dbReference>
<dbReference type="NCBIfam" id="TIGR02605">
    <property type="entry name" value="CxxC_CxxC_SSSS"/>
    <property type="match status" value="1"/>
</dbReference>
<gene>
    <name evidence="3" type="ORF">GCM10009533_17540</name>
</gene>
<comment type="caution">
    <text evidence="3">The sequence shown here is derived from an EMBL/GenBank/DDBJ whole genome shotgun (WGS) entry which is preliminary data.</text>
</comment>
<proteinExistence type="predicted"/>
<feature type="domain" description="Putative regulatory protein FmdB zinc ribbon" evidence="2">
    <location>
        <begin position="1"/>
        <end position="41"/>
    </location>
</feature>
<name>A0ABP3MHI2_SACER</name>
<accession>A0ABP3MHI2</accession>
<sequence>MATYEYDCPDCGRFEAHEPIGTAADTHECPGCRGQARRVFSAPHLVATNAPMRRARALEERSADDPAVVSEIPGRRAPAPAPHPALSRLPRP</sequence>
<dbReference type="RefSeq" id="WP_009942585.1">
    <property type="nucleotide sequence ID" value="NZ_BAAAGS010000008.1"/>
</dbReference>
<evidence type="ECO:0000313" key="3">
    <source>
        <dbReference type="EMBL" id="GAA0518893.1"/>
    </source>
</evidence>
<dbReference type="Pfam" id="PF09723">
    <property type="entry name" value="Zn_ribbon_8"/>
    <property type="match status" value="1"/>
</dbReference>
<feature type="region of interest" description="Disordered" evidence="1">
    <location>
        <begin position="58"/>
        <end position="92"/>
    </location>
</feature>
<dbReference type="SMART" id="SM00834">
    <property type="entry name" value="CxxC_CXXC_SSSS"/>
    <property type="match status" value="1"/>
</dbReference>
<evidence type="ECO:0000259" key="2">
    <source>
        <dbReference type="SMART" id="SM00834"/>
    </source>
</evidence>
<dbReference type="EMBL" id="BAAAGS010000008">
    <property type="protein sequence ID" value="GAA0518893.1"/>
    <property type="molecule type" value="Genomic_DNA"/>
</dbReference>
<evidence type="ECO:0000313" key="4">
    <source>
        <dbReference type="Proteomes" id="UP001500729"/>
    </source>
</evidence>
<protein>
    <recommendedName>
        <fullName evidence="2">Putative regulatory protein FmdB zinc ribbon domain-containing protein</fullName>
    </recommendedName>
</protein>
<organism evidence="3 4">
    <name type="scientific">Saccharopolyspora erythraea</name>
    <name type="common">Streptomyces erythraeus</name>
    <dbReference type="NCBI Taxonomy" id="1836"/>
    <lineage>
        <taxon>Bacteria</taxon>
        <taxon>Bacillati</taxon>
        <taxon>Actinomycetota</taxon>
        <taxon>Actinomycetes</taxon>
        <taxon>Pseudonocardiales</taxon>
        <taxon>Pseudonocardiaceae</taxon>
        <taxon>Saccharopolyspora</taxon>
    </lineage>
</organism>